<organism evidence="3 4">
    <name type="scientific">Roseibium aquae</name>
    <dbReference type="NCBI Taxonomy" id="1323746"/>
    <lineage>
        <taxon>Bacteria</taxon>
        <taxon>Pseudomonadati</taxon>
        <taxon>Pseudomonadota</taxon>
        <taxon>Alphaproteobacteria</taxon>
        <taxon>Hyphomicrobiales</taxon>
        <taxon>Stappiaceae</taxon>
        <taxon>Roseibium</taxon>
    </lineage>
</organism>
<dbReference type="EMBL" id="BMFA01000005">
    <property type="protein sequence ID" value="GGB48456.1"/>
    <property type="molecule type" value="Genomic_DNA"/>
</dbReference>
<name>A0A916X0W1_9HYPH</name>
<comment type="caution">
    <text evidence="3">The sequence shown here is derived from an EMBL/GenBank/DDBJ whole genome shotgun (WGS) entry which is preliminary data.</text>
</comment>
<dbReference type="GO" id="GO:0016758">
    <property type="term" value="F:hexosyltransferase activity"/>
    <property type="evidence" value="ECO:0007669"/>
    <property type="project" value="TreeGrafter"/>
</dbReference>
<reference evidence="3" key="1">
    <citation type="journal article" date="2014" name="Int. J. Syst. Evol. Microbiol.">
        <title>Complete genome sequence of Corynebacterium casei LMG S-19264T (=DSM 44701T), isolated from a smear-ripened cheese.</title>
        <authorList>
            <consortium name="US DOE Joint Genome Institute (JGI-PGF)"/>
            <person name="Walter F."/>
            <person name="Albersmeier A."/>
            <person name="Kalinowski J."/>
            <person name="Ruckert C."/>
        </authorList>
    </citation>
    <scope>NUCLEOTIDE SEQUENCE</scope>
    <source>
        <strain evidence="3">CGMCC 1.12426</strain>
    </source>
</reference>
<dbReference type="Proteomes" id="UP000605148">
    <property type="component" value="Unassembled WGS sequence"/>
</dbReference>
<dbReference type="OrthoDB" id="9771846at2"/>
<evidence type="ECO:0000313" key="4">
    <source>
        <dbReference type="Proteomes" id="UP000605148"/>
    </source>
</evidence>
<keyword evidence="4" id="KW-1185">Reference proteome</keyword>
<dbReference type="PANTHER" id="PTHR45947:SF3">
    <property type="entry name" value="SULFOQUINOVOSYL TRANSFERASE SQD2"/>
    <property type="match status" value="1"/>
</dbReference>
<dbReference type="InterPro" id="IPR028098">
    <property type="entry name" value="Glyco_trans_4-like_N"/>
</dbReference>
<proteinExistence type="predicted"/>
<feature type="domain" description="Glycosyl transferase family 1" evidence="1">
    <location>
        <begin position="196"/>
        <end position="336"/>
    </location>
</feature>
<evidence type="ECO:0000313" key="3">
    <source>
        <dbReference type="EMBL" id="GGB48456.1"/>
    </source>
</evidence>
<dbReference type="RefSeq" id="WP_150495848.1">
    <property type="nucleotide sequence ID" value="NZ_BMFA01000005.1"/>
</dbReference>
<protein>
    <submittedName>
        <fullName evidence="3">Glycosyl transferase family 1</fullName>
    </submittedName>
</protein>
<gene>
    <name evidence="3" type="primary">gumH</name>
    <name evidence="3" type="ORF">GCM10011316_20730</name>
</gene>
<accession>A0A916X0W1</accession>
<dbReference type="SUPFAM" id="SSF53756">
    <property type="entry name" value="UDP-Glycosyltransferase/glycogen phosphorylase"/>
    <property type="match status" value="1"/>
</dbReference>
<dbReference type="CDD" id="cd03801">
    <property type="entry name" value="GT4_PimA-like"/>
    <property type="match status" value="1"/>
</dbReference>
<feature type="domain" description="Glycosyltransferase subfamily 4-like N-terminal" evidence="2">
    <location>
        <begin position="21"/>
        <end position="184"/>
    </location>
</feature>
<dbReference type="PANTHER" id="PTHR45947">
    <property type="entry name" value="SULFOQUINOVOSYL TRANSFERASE SQD2"/>
    <property type="match status" value="1"/>
</dbReference>
<dbReference type="AlphaFoldDB" id="A0A916X0W1"/>
<dbReference type="InterPro" id="IPR001296">
    <property type="entry name" value="Glyco_trans_1"/>
</dbReference>
<keyword evidence="3" id="KW-0808">Transferase</keyword>
<dbReference type="Pfam" id="PF00534">
    <property type="entry name" value="Glycos_transf_1"/>
    <property type="match status" value="1"/>
</dbReference>
<dbReference type="Pfam" id="PF13439">
    <property type="entry name" value="Glyco_transf_4"/>
    <property type="match status" value="1"/>
</dbReference>
<reference evidence="3" key="2">
    <citation type="submission" date="2020-09" db="EMBL/GenBank/DDBJ databases">
        <authorList>
            <person name="Sun Q."/>
            <person name="Zhou Y."/>
        </authorList>
    </citation>
    <scope>NUCLEOTIDE SEQUENCE</scope>
    <source>
        <strain evidence="3">CGMCC 1.12426</strain>
    </source>
</reference>
<evidence type="ECO:0000259" key="2">
    <source>
        <dbReference type="Pfam" id="PF13439"/>
    </source>
</evidence>
<sequence>MSEAFDGMRIVHVVRQFAPRVGGLEDMVRNLARSQLGRFASVEVVTLDRLFTMPDRRLPARETIDGIAVTRIPYSGLSRYPFAPQVFRHLAEADLVHVHGVDFFFDALALGRGLHGKPLVATTHGGFFHTQTFRRLKLLWLNTLTRLSIRQYGVIACCGANDFKIFQPIAGSRCRLIENGVDIAKFAGASPEKPVKGIVSIGRFSVNKRLDRLLDAMACLTAQDPDWHLHIVGAPADLTAADLHREIAARELANHVSVHAGASTEHVRDLLSRVSVFASASEYEGFGLAAIEALSAGLPTVVHPNASFSDLARRHDAMHLVDYSCPQEAAAAITRVFGALSGQPSLRDEAMRSARQHDWRQASAAYEDLYREVLGAGSPGAGKP</sequence>
<dbReference type="InterPro" id="IPR050194">
    <property type="entry name" value="Glycosyltransferase_grp1"/>
</dbReference>
<evidence type="ECO:0000259" key="1">
    <source>
        <dbReference type="Pfam" id="PF00534"/>
    </source>
</evidence>
<dbReference type="Gene3D" id="3.40.50.2000">
    <property type="entry name" value="Glycogen Phosphorylase B"/>
    <property type="match status" value="2"/>
</dbReference>